<dbReference type="EMBL" id="CAJNAP010000028">
    <property type="protein sequence ID" value="CAE6511457.1"/>
    <property type="molecule type" value="Genomic_DNA"/>
</dbReference>
<organism evidence="1 2">
    <name type="scientific">Nitrosomonas nitrosa</name>
    <dbReference type="NCBI Taxonomy" id="52442"/>
    <lineage>
        <taxon>Bacteria</taxon>
        <taxon>Pseudomonadati</taxon>
        <taxon>Pseudomonadota</taxon>
        <taxon>Betaproteobacteria</taxon>
        <taxon>Nitrosomonadales</taxon>
        <taxon>Nitrosomonadaceae</taxon>
        <taxon>Nitrosomonas</taxon>
    </lineage>
</organism>
<evidence type="ECO:0008006" key="3">
    <source>
        <dbReference type="Google" id="ProtNLM"/>
    </source>
</evidence>
<dbReference type="Proteomes" id="UP000601736">
    <property type="component" value="Unassembled WGS sequence"/>
</dbReference>
<protein>
    <recommendedName>
        <fullName evidence="3">DUF3368 domain-containing protein</fullName>
    </recommendedName>
</protein>
<proteinExistence type="predicted"/>
<sequence length="75" mass="8496">MSPIQLLISDANILIDLEEGLLLSDIFSLPYQFSTPDILFHDELEECHHQLVDMGLKLGVLTSDALLCREAYKHL</sequence>
<dbReference type="AlphaFoldDB" id="A0A8H8Z1X9"/>
<comment type="caution">
    <text evidence="1">The sequence shown here is derived from an EMBL/GenBank/DDBJ whole genome shotgun (WGS) entry which is preliminary data.</text>
</comment>
<gene>
    <name evidence="1" type="ORF">NMYAN_340001</name>
</gene>
<evidence type="ECO:0000313" key="1">
    <source>
        <dbReference type="EMBL" id="CAE6511457.1"/>
    </source>
</evidence>
<accession>A0A8H8Z1X9</accession>
<name>A0A8H8Z1X9_9PROT</name>
<reference evidence="1" key="1">
    <citation type="submission" date="2021-02" db="EMBL/GenBank/DDBJ databases">
        <authorList>
            <person name="Han P."/>
        </authorList>
    </citation>
    <scope>NUCLEOTIDE SEQUENCE</scope>
    <source>
        <strain evidence="1">Nitrosomonas nitrosa 18-3D</strain>
    </source>
</reference>
<evidence type="ECO:0000313" key="2">
    <source>
        <dbReference type="Proteomes" id="UP000601736"/>
    </source>
</evidence>